<evidence type="ECO:0000313" key="2">
    <source>
        <dbReference type="Proteomes" id="UP000024635"/>
    </source>
</evidence>
<accession>A0A016WA76</accession>
<name>A0A016WA76_9BILA</name>
<protein>
    <submittedName>
        <fullName evidence="1">Uncharacterized protein</fullName>
    </submittedName>
</protein>
<evidence type="ECO:0000313" key="1">
    <source>
        <dbReference type="EMBL" id="EYC36515.1"/>
    </source>
</evidence>
<comment type="caution">
    <text evidence="1">The sequence shown here is derived from an EMBL/GenBank/DDBJ whole genome shotgun (WGS) entry which is preliminary data.</text>
</comment>
<organism evidence="1 2">
    <name type="scientific">Ancylostoma ceylanicum</name>
    <dbReference type="NCBI Taxonomy" id="53326"/>
    <lineage>
        <taxon>Eukaryota</taxon>
        <taxon>Metazoa</taxon>
        <taxon>Ecdysozoa</taxon>
        <taxon>Nematoda</taxon>
        <taxon>Chromadorea</taxon>
        <taxon>Rhabditida</taxon>
        <taxon>Rhabditina</taxon>
        <taxon>Rhabditomorpha</taxon>
        <taxon>Strongyloidea</taxon>
        <taxon>Ancylostomatidae</taxon>
        <taxon>Ancylostomatinae</taxon>
        <taxon>Ancylostoma</taxon>
    </lineage>
</organism>
<sequence>MPIEEFFDSLMHSGQIDDSATLQRAEGRSWSKNRRTALTAFDRAPPPAERLEPGAVKPIVGTRQSSFILMICRYYVTYYCALYCVITIHY</sequence>
<dbReference type="Proteomes" id="UP000024635">
    <property type="component" value="Unassembled WGS sequence"/>
</dbReference>
<dbReference type="AlphaFoldDB" id="A0A016WA76"/>
<proteinExistence type="predicted"/>
<keyword evidence="2" id="KW-1185">Reference proteome</keyword>
<reference evidence="2" key="1">
    <citation type="journal article" date="2015" name="Nat. Genet.">
        <title>The genome and transcriptome of the zoonotic hookworm Ancylostoma ceylanicum identify infection-specific gene families.</title>
        <authorList>
            <person name="Schwarz E.M."/>
            <person name="Hu Y."/>
            <person name="Antoshechkin I."/>
            <person name="Miller M.M."/>
            <person name="Sternberg P.W."/>
            <person name="Aroian R.V."/>
        </authorList>
    </citation>
    <scope>NUCLEOTIDE SEQUENCE</scope>
    <source>
        <strain evidence="2">HY135</strain>
    </source>
</reference>
<gene>
    <name evidence="1" type="primary">Acey_s0888.g2873</name>
    <name evidence="1" type="ORF">Y032_0888g2873</name>
</gene>
<dbReference type="EMBL" id="JARK01000488">
    <property type="protein sequence ID" value="EYC36515.1"/>
    <property type="molecule type" value="Genomic_DNA"/>
</dbReference>